<dbReference type="STRING" id="1121302.SAMN02745163_02620"/>
<keyword evidence="3" id="KW-1185">Reference proteome</keyword>
<keyword evidence="2" id="KW-0808">Transferase</keyword>
<evidence type="ECO:0000259" key="1">
    <source>
        <dbReference type="Pfam" id="PF01636"/>
    </source>
</evidence>
<dbReference type="Pfam" id="PF01636">
    <property type="entry name" value="APH"/>
    <property type="match status" value="1"/>
</dbReference>
<dbReference type="RefSeq" id="WP_072988320.1">
    <property type="nucleotide sequence ID" value="NZ_FQZB01000011.1"/>
</dbReference>
<dbReference type="SUPFAM" id="SSF56112">
    <property type="entry name" value="Protein kinase-like (PK-like)"/>
    <property type="match status" value="1"/>
</dbReference>
<reference evidence="2 3" key="1">
    <citation type="submission" date="2016-11" db="EMBL/GenBank/DDBJ databases">
        <authorList>
            <person name="Jaros S."/>
            <person name="Januszkiewicz K."/>
            <person name="Wedrychowicz H."/>
        </authorList>
    </citation>
    <scope>NUCLEOTIDE SEQUENCE [LARGE SCALE GENOMIC DNA]</scope>
    <source>
        <strain evidence="2 3">DSM 21758</strain>
    </source>
</reference>
<dbReference type="InterPro" id="IPR011009">
    <property type="entry name" value="Kinase-like_dom_sf"/>
</dbReference>
<accession>A0A1M6MFI7</accession>
<name>A0A1M6MFI7_9CLOT</name>
<dbReference type="EMBL" id="FQZB01000011">
    <property type="protein sequence ID" value="SHJ82234.1"/>
    <property type="molecule type" value="Genomic_DNA"/>
</dbReference>
<feature type="domain" description="Aminoglycoside phosphotransferase" evidence="1">
    <location>
        <begin position="152"/>
        <end position="202"/>
    </location>
</feature>
<dbReference type="Gene3D" id="3.90.1200.10">
    <property type="match status" value="1"/>
</dbReference>
<organism evidence="2 3">
    <name type="scientific">Clostridium cavendishii DSM 21758</name>
    <dbReference type="NCBI Taxonomy" id="1121302"/>
    <lineage>
        <taxon>Bacteria</taxon>
        <taxon>Bacillati</taxon>
        <taxon>Bacillota</taxon>
        <taxon>Clostridia</taxon>
        <taxon>Eubacteriales</taxon>
        <taxon>Clostridiaceae</taxon>
        <taxon>Clostridium</taxon>
    </lineage>
</organism>
<dbReference type="GO" id="GO:0016740">
    <property type="term" value="F:transferase activity"/>
    <property type="evidence" value="ECO:0007669"/>
    <property type="project" value="UniProtKB-KW"/>
</dbReference>
<dbReference type="InterPro" id="IPR002575">
    <property type="entry name" value="Aminoglycoside_PTrfase"/>
</dbReference>
<dbReference type="Proteomes" id="UP000184310">
    <property type="component" value="Unassembled WGS sequence"/>
</dbReference>
<evidence type="ECO:0000313" key="3">
    <source>
        <dbReference type="Proteomes" id="UP000184310"/>
    </source>
</evidence>
<evidence type="ECO:0000313" key="2">
    <source>
        <dbReference type="EMBL" id="SHJ82234.1"/>
    </source>
</evidence>
<proteinExistence type="predicted"/>
<protein>
    <submittedName>
        <fullName evidence="2">Phosphotransferase enzyme family protein</fullName>
    </submittedName>
</protein>
<gene>
    <name evidence="2" type="ORF">SAMN02745163_02620</name>
</gene>
<dbReference type="OrthoDB" id="9800774at2"/>
<dbReference type="AlphaFoldDB" id="A0A1M6MFI7"/>
<sequence>MNRKIGVKISEGACAEVFEWEGNEKVIKLAKANTNYNAMEIEYSNTKIVWDNGLPVPEPFEVLEFDGRWGIVFERVYGETLMEIFMKQFLIHSSVEKSIQKINYEDTTKMTAKVLSEIHSKSIINMSSQRESIINSINRGNHLTSSEKDLILNISNNIPVKKQLCHGDPNPNNILVRDNKTLVIDWANASSGNPEADLAEYIVMMRFGIVPANIPNEIVSYFDSIREKIIKVFLDEYLKHSNISLKEMEDWILIIATRKLSVDGIDEVEKELLTTEIRRRLKNIHSL</sequence>